<evidence type="ECO:0000256" key="12">
    <source>
        <dbReference type="ARBA" id="ARBA00022989"/>
    </source>
</evidence>
<dbReference type="SFLD" id="SFLDG00002">
    <property type="entry name" value="C1.7:_P-type_atpase_like"/>
    <property type="match status" value="1"/>
</dbReference>
<feature type="transmembrane region" description="Helical" evidence="17">
    <location>
        <begin position="716"/>
        <end position="746"/>
    </location>
</feature>
<dbReference type="FunFam" id="2.70.150.10:FF:000028">
    <property type="entry name" value="Calcium-transporting ATPase"/>
    <property type="match status" value="1"/>
</dbReference>
<comment type="subcellular location">
    <subcellularLocation>
        <location evidence="17">Membrane</location>
        <topology evidence="17">Multi-pass membrane protein</topology>
    </subcellularLocation>
    <subcellularLocation>
        <location evidence="1">Vacuole membrane</location>
        <topology evidence="1">Multi-pass membrane protein</topology>
    </subcellularLocation>
</comment>
<evidence type="ECO:0000256" key="18">
    <source>
        <dbReference type="SAM" id="MobiDB-lite"/>
    </source>
</evidence>
<feature type="transmembrane region" description="Helical" evidence="17">
    <location>
        <begin position="1273"/>
        <end position="1290"/>
    </location>
</feature>
<dbReference type="InterPro" id="IPR023298">
    <property type="entry name" value="ATPase_P-typ_TM_dom_sf"/>
</dbReference>
<evidence type="ECO:0000256" key="1">
    <source>
        <dbReference type="ARBA" id="ARBA00004128"/>
    </source>
</evidence>
<evidence type="ECO:0000256" key="8">
    <source>
        <dbReference type="ARBA" id="ARBA00022837"/>
    </source>
</evidence>
<reference evidence="20 21" key="1">
    <citation type="submission" date="2017-10" db="EMBL/GenBank/DDBJ databases">
        <title>A novel species of cold-tolerant Malassezia isolated from bats.</title>
        <authorList>
            <person name="Lorch J.M."/>
            <person name="Palmer J.M."/>
            <person name="Vanderwolf K.J."/>
            <person name="Schmidt K.Z."/>
            <person name="Verant M.L."/>
            <person name="Weller T.J."/>
            <person name="Blehert D.S."/>
        </authorList>
    </citation>
    <scope>NUCLEOTIDE SEQUENCE [LARGE SCALE GENOMIC DNA]</scope>
    <source>
        <strain evidence="20 21">NWHC:44797-103</strain>
    </source>
</reference>
<feature type="domain" description="Cation-transporting P-type ATPase N-terminal" evidence="19">
    <location>
        <begin position="392"/>
        <end position="472"/>
    </location>
</feature>
<evidence type="ECO:0000256" key="11">
    <source>
        <dbReference type="ARBA" id="ARBA00022967"/>
    </source>
</evidence>
<keyword evidence="4 17" id="KW-0109">Calcium transport</keyword>
<evidence type="ECO:0000256" key="14">
    <source>
        <dbReference type="ARBA" id="ARBA00023136"/>
    </source>
</evidence>
<dbReference type="OrthoDB" id="3352408at2759"/>
<evidence type="ECO:0000259" key="19">
    <source>
        <dbReference type="SMART" id="SM00831"/>
    </source>
</evidence>
<dbReference type="SUPFAM" id="SSF81665">
    <property type="entry name" value="Calcium ATPase, transmembrane domain M"/>
    <property type="match status" value="1"/>
</dbReference>
<dbReference type="InterPro" id="IPR023214">
    <property type="entry name" value="HAD_sf"/>
</dbReference>
<feature type="region of interest" description="Disordered" evidence="18">
    <location>
        <begin position="1509"/>
        <end position="1529"/>
    </location>
</feature>
<comment type="caution">
    <text evidence="17">Lacks conserved residue(s) required for the propagation of feature annotation.</text>
</comment>
<dbReference type="InterPro" id="IPR001757">
    <property type="entry name" value="P_typ_ATPase"/>
</dbReference>
<dbReference type="InterPro" id="IPR036412">
    <property type="entry name" value="HAD-like_sf"/>
</dbReference>
<dbReference type="InterPro" id="IPR036322">
    <property type="entry name" value="WD40_repeat_dom_sf"/>
</dbReference>
<feature type="transmembrane region" description="Helical" evidence="17">
    <location>
        <begin position="1348"/>
        <end position="1366"/>
    </location>
</feature>
<dbReference type="SUPFAM" id="SSF50978">
    <property type="entry name" value="WD40 repeat-like"/>
    <property type="match status" value="1"/>
</dbReference>
<dbReference type="Gene3D" id="3.40.50.1000">
    <property type="entry name" value="HAD superfamily/HAD-like"/>
    <property type="match status" value="1"/>
</dbReference>
<feature type="compositionally biased region" description="Polar residues" evidence="18">
    <location>
        <begin position="306"/>
        <end position="317"/>
    </location>
</feature>
<dbReference type="GO" id="GO:0005388">
    <property type="term" value="F:P-type calcium transporter activity"/>
    <property type="evidence" value="ECO:0007669"/>
    <property type="project" value="UniProtKB-EC"/>
</dbReference>
<evidence type="ECO:0000256" key="17">
    <source>
        <dbReference type="RuleBase" id="RU361146"/>
    </source>
</evidence>
<feature type="transmembrane region" description="Helical" evidence="17">
    <location>
        <begin position="1227"/>
        <end position="1245"/>
    </location>
</feature>
<feature type="transmembrane region" description="Helical" evidence="17">
    <location>
        <begin position="1194"/>
        <end position="1215"/>
    </location>
</feature>
<evidence type="ECO:0000256" key="4">
    <source>
        <dbReference type="ARBA" id="ARBA00022568"/>
    </source>
</evidence>
<accession>A0A2N1J9N2</accession>
<dbReference type="Gene3D" id="3.40.1110.10">
    <property type="entry name" value="Calcium-transporting ATPase, cytoplasmic domain N"/>
    <property type="match status" value="1"/>
</dbReference>
<dbReference type="PANTHER" id="PTHR24093">
    <property type="entry name" value="CATION TRANSPORTING ATPASE"/>
    <property type="match status" value="1"/>
</dbReference>
<dbReference type="InterPro" id="IPR006408">
    <property type="entry name" value="P-type_ATPase_IIB"/>
</dbReference>
<keyword evidence="2 17" id="KW-0813">Transport</keyword>
<dbReference type="FunFam" id="1.20.1110.10:FF:000002">
    <property type="entry name" value="Calcium-transporting ATPase"/>
    <property type="match status" value="1"/>
</dbReference>
<evidence type="ECO:0000256" key="2">
    <source>
        <dbReference type="ARBA" id="ARBA00022448"/>
    </source>
</evidence>
<dbReference type="PRINTS" id="PR00120">
    <property type="entry name" value="HATPASE"/>
</dbReference>
<evidence type="ECO:0000256" key="16">
    <source>
        <dbReference type="ARBA" id="ARBA00048694"/>
    </source>
</evidence>
<proteinExistence type="inferred from homology"/>
<dbReference type="InterPro" id="IPR018303">
    <property type="entry name" value="ATPase_P-typ_P_site"/>
</dbReference>
<evidence type="ECO:0000256" key="7">
    <source>
        <dbReference type="ARBA" id="ARBA00022741"/>
    </source>
</evidence>
<dbReference type="GO" id="GO:0006874">
    <property type="term" value="P:intracellular calcium ion homeostasis"/>
    <property type="evidence" value="ECO:0007669"/>
    <property type="project" value="TreeGrafter"/>
</dbReference>
<keyword evidence="6" id="KW-0479">Metal-binding</keyword>
<keyword evidence="11" id="KW-1278">Translocase</keyword>
<dbReference type="NCBIfam" id="TIGR01494">
    <property type="entry name" value="ATPase_P-type"/>
    <property type="match status" value="2"/>
</dbReference>
<gene>
    <name evidence="20" type="ORF">MVES_002838</name>
</gene>
<dbReference type="InterPro" id="IPR023299">
    <property type="entry name" value="ATPase_P-typ_cyto_dom_N"/>
</dbReference>
<dbReference type="EC" id="7.2.2.10" evidence="17"/>
<keyword evidence="21" id="KW-1185">Reference proteome</keyword>
<dbReference type="Proteomes" id="UP000232875">
    <property type="component" value="Unassembled WGS sequence"/>
</dbReference>
<dbReference type="Pfam" id="PF13246">
    <property type="entry name" value="Cation_ATPase"/>
    <property type="match status" value="1"/>
</dbReference>
<feature type="transmembrane region" description="Helical" evidence="17">
    <location>
        <begin position="456"/>
        <end position="473"/>
    </location>
</feature>
<dbReference type="InterPro" id="IPR006068">
    <property type="entry name" value="ATPase_P-typ_cation-transptr_C"/>
</dbReference>
<keyword evidence="10" id="KW-0460">Magnesium</keyword>
<dbReference type="Pfam" id="PF00690">
    <property type="entry name" value="Cation_ATPase_N"/>
    <property type="match status" value="1"/>
</dbReference>
<organism evidence="20 21">
    <name type="scientific">Malassezia vespertilionis</name>
    <dbReference type="NCBI Taxonomy" id="2020962"/>
    <lineage>
        <taxon>Eukaryota</taxon>
        <taxon>Fungi</taxon>
        <taxon>Dikarya</taxon>
        <taxon>Basidiomycota</taxon>
        <taxon>Ustilaginomycotina</taxon>
        <taxon>Malasseziomycetes</taxon>
        <taxon>Malasseziales</taxon>
        <taxon>Malasseziaceae</taxon>
        <taxon>Malassezia</taxon>
    </lineage>
</organism>
<keyword evidence="7 17" id="KW-0547">Nucleotide-binding</keyword>
<evidence type="ECO:0000256" key="5">
    <source>
        <dbReference type="ARBA" id="ARBA00022692"/>
    </source>
</evidence>
<dbReference type="GO" id="GO:0005886">
    <property type="term" value="C:plasma membrane"/>
    <property type="evidence" value="ECO:0007669"/>
    <property type="project" value="TreeGrafter"/>
</dbReference>
<dbReference type="Gene3D" id="1.20.1110.10">
    <property type="entry name" value="Calcium-transporting ATPase, transmembrane domain"/>
    <property type="match status" value="1"/>
</dbReference>
<dbReference type="Gene3D" id="2.130.10.10">
    <property type="entry name" value="YVTN repeat-like/Quinoprotein amine dehydrogenase"/>
    <property type="match status" value="1"/>
</dbReference>
<evidence type="ECO:0000256" key="15">
    <source>
        <dbReference type="ARBA" id="ARBA00038148"/>
    </source>
</evidence>
<dbReference type="PRINTS" id="PR00119">
    <property type="entry name" value="CATATPASE"/>
</dbReference>
<dbReference type="SUPFAM" id="SSF56784">
    <property type="entry name" value="HAD-like"/>
    <property type="match status" value="1"/>
</dbReference>
<comment type="function">
    <text evidence="17">Catalyzes the hydrolysis of ATP coupled with the transport of calcium.</text>
</comment>
<evidence type="ECO:0000256" key="9">
    <source>
        <dbReference type="ARBA" id="ARBA00022840"/>
    </source>
</evidence>
<dbReference type="PANTHER" id="PTHR24093:SF369">
    <property type="entry name" value="CALCIUM-TRANSPORTING ATPASE"/>
    <property type="match status" value="1"/>
</dbReference>
<dbReference type="STRING" id="2020962.A0A2N1J9N2"/>
<dbReference type="InterPro" id="IPR044492">
    <property type="entry name" value="P_typ_ATPase_HD_dom"/>
</dbReference>
<keyword evidence="14 17" id="KW-0472">Membrane</keyword>
<dbReference type="PROSITE" id="PS00154">
    <property type="entry name" value="ATPASE_E1_E2"/>
    <property type="match status" value="1"/>
</dbReference>
<evidence type="ECO:0000256" key="13">
    <source>
        <dbReference type="ARBA" id="ARBA00023065"/>
    </source>
</evidence>
<dbReference type="FunFam" id="3.40.50.1000:FF:000018">
    <property type="entry name" value="Calcium-transporting ATPase"/>
    <property type="match status" value="1"/>
</dbReference>
<dbReference type="GO" id="GO:0046872">
    <property type="term" value="F:metal ion binding"/>
    <property type="evidence" value="ECO:0007669"/>
    <property type="project" value="UniProtKB-KW"/>
</dbReference>
<keyword evidence="5 17" id="KW-0812">Transmembrane</keyword>
<dbReference type="SMART" id="SM00831">
    <property type="entry name" value="Cation_ATPase_N"/>
    <property type="match status" value="1"/>
</dbReference>
<dbReference type="GO" id="GO:0005524">
    <property type="term" value="F:ATP binding"/>
    <property type="evidence" value="ECO:0007669"/>
    <property type="project" value="UniProtKB-KW"/>
</dbReference>
<feature type="region of interest" description="Disordered" evidence="18">
    <location>
        <begin position="303"/>
        <end position="337"/>
    </location>
</feature>
<dbReference type="EMBL" id="KZ454992">
    <property type="protein sequence ID" value="PKI83263.1"/>
    <property type="molecule type" value="Genomic_DNA"/>
</dbReference>
<name>A0A2N1J9N2_9BASI</name>
<keyword evidence="8 17" id="KW-0106">Calcium</keyword>
<sequence length="1564" mass="172487">MTEPTPLVRVTSLQDRDVRLHAYQELPSVVTSEKQMLFTLQDVIPTGHKRTVRQVAWQLHGIRMKKYVHVWNLTRQLLASCSYDDTIKLYIDDPSEDWFCYSTLAGHSSTIWSIAFSPCVPEYGFTLAAVRKAIESNPMSSATSQQPKDLDRVLAILFPGPDTAPTSAPRRLFQAWDDEAWASTVSNFTDKAVRDAKAERIPCQAAFDSAVHLLSDRLSYSTIVQPHLLPAGLSAIEAEESNGIPEGHWGAPPVFVQNVTAAQPNTFCAQDVVQPSQTHIGDEHWANGDLLTVETDVGHGPHKSIDTNQSCPMSQKKASVVPEQEDDEDEGPRTGLKGFISTTKEYLKGDTDRVERMAFEKEIKERLSMDPAPFLFSSSELCSLIDPEDIDRLHNMGGTAGLMKGLETDPNMGLCTDKCEGTMLDERRRVYGSNNLPQRKSKSLPMLMWLALQDKVLILLIVAAIVSLALGLYQDIPRPKERIPCLNPPPGFDDCQKPSVDWVEGVAIMVAVVIVDLVGSLNDWQKERQFRALDAKKDTRDVSVLRNGNKTLIDIHDVLVGDIIYVEPGDMVDFDGVVLKGYNVKCDESSVTGESDMIAKVSYDDYMEDLASQEASTKHKSCFMISGSKVNEGIGEYVVTAVGPLTFYGKLMLSLRAAPENTPLQAKLNRMAELIAKLGTAAGVLLFTALMIKFFVHLGRENSITSDIGKHYGEKFINILIISVTIIVVAVPEGLPLAVTLALAFATRRMSNRNLLVRVLSSCETMANATCICTDKTGTLTQNKMHVVAGCIGAGFEFMDSVKMEVHAQLSDNVVSLENLTSDLSPPIRDMLTNSICINSTAFIPENKEEVVVESEKEKSLFPWLTAMFGKAPHDLPREEDTMFIGSKTEIAMLSMVQNLQWGDFESIREQADIIQIIPFASRRKAMGVVVKTDNGYRFYTKGASEVLLQRSTACVVAKAGESHSDQIPTLPMDEAMRSTLETTIHDFASQSLRTISMCYRNFDSWPPPGASMLEGDEVDYESIASDLTMLGIFAIEDPLRPGVKEAVRACTRAGVQVKMCTGDNLITACSIAVQCGIYKPGGVVIEGPMFRQLSDEDLTQIVPNLQVLARSSPDDKKKLIDKLKRMGEVVAVTGDGTNDGPALKSAHVGFSMGLAGSEVAKEASDIILLDDNFSSIVDAIKWGRCVNDSVRKFLQFQITVNIVAVVVTFVSAVASEQETSVLTAVQLLWLNLIMDTLAALALATDPPDDTSLDRKPDKTTTPLVTTDMWKQIAVQSIFQIILVFVLNFRGSDILNMSSEDAAHELQNNIHLGALIFNVFVWCQLFNEVNARRLDRNLNIFQGIRNNLWFVLIIAIEIGAQVLIMFKGGQAFSVTELNGRDWGISIVAGFVSWPLGVLTRLCPTQPIEDFLIRLHLMPDPNALPVESPEAQTMKLSPEYYNDWNEPAVGRLAEKLGAFSRIRGGRLRASNLVMKSSKRRMREKNVHPQDLLAIVPAMIGASVGGGWKHFNADQTNTQGRDGGTANQGPQLSARTLYKEGKLRFHPNTLNDTPYLLYLSGESTHY</sequence>
<dbReference type="GO" id="GO:0005774">
    <property type="term" value="C:vacuolar membrane"/>
    <property type="evidence" value="ECO:0007669"/>
    <property type="project" value="UniProtKB-SubCell"/>
</dbReference>
<feature type="transmembrane region" description="Helical" evidence="17">
    <location>
        <begin position="674"/>
        <end position="696"/>
    </location>
</feature>
<dbReference type="GO" id="GO:0016887">
    <property type="term" value="F:ATP hydrolysis activity"/>
    <property type="evidence" value="ECO:0007669"/>
    <property type="project" value="InterPro"/>
</dbReference>
<protein>
    <recommendedName>
        <fullName evidence="17">Calcium-transporting ATPase</fullName>
        <ecNumber evidence="17">7.2.2.10</ecNumber>
    </recommendedName>
</protein>
<dbReference type="FunFam" id="1.20.1110.10:FF:000039">
    <property type="entry name" value="Calcium-transporting ATPase"/>
    <property type="match status" value="1"/>
</dbReference>
<dbReference type="SFLD" id="SFLDF00027">
    <property type="entry name" value="p-type_atpase"/>
    <property type="match status" value="1"/>
</dbReference>
<comment type="catalytic activity">
    <reaction evidence="16 17">
        <text>Ca(2+)(in) + ATP + H2O = Ca(2+)(out) + ADP + phosphate + H(+)</text>
        <dbReference type="Rhea" id="RHEA:18105"/>
        <dbReference type="ChEBI" id="CHEBI:15377"/>
        <dbReference type="ChEBI" id="CHEBI:15378"/>
        <dbReference type="ChEBI" id="CHEBI:29108"/>
        <dbReference type="ChEBI" id="CHEBI:30616"/>
        <dbReference type="ChEBI" id="CHEBI:43474"/>
        <dbReference type="ChEBI" id="CHEBI:456216"/>
        <dbReference type="EC" id="7.2.2.10"/>
    </reaction>
</comment>
<dbReference type="InterPro" id="IPR015943">
    <property type="entry name" value="WD40/YVTN_repeat-like_dom_sf"/>
</dbReference>
<dbReference type="InterPro" id="IPR004014">
    <property type="entry name" value="ATPase_P-typ_cation-transptr_N"/>
</dbReference>
<comment type="similarity">
    <text evidence="15 17">Belongs to the cation transport ATPase (P-type) (TC 3.A.3) family.</text>
</comment>
<evidence type="ECO:0000256" key="6">
    <source>
        <dbReference type="ARBA" id="ARBA00022723"/>
    </source>
</evidence>
<keyword evidence="9 17" id="KW-0067">ATP-binding</keyword>
<evidence type="ECO:0000256" key="3">
    <source>
        <dbReference type="ARBA" id="ARBA00022554"/>
    </source>
</evidence>
<dbReference type="SUPFAM" id="SSF81660">
    <property type="entry name" value="Metal cation-transporting ATPase, ATP-binding domain N"/>
    <property type="match status" value="1"/>
</dbReference>
<evidence type="ECO:0000256" key="10">
    <source>
        <dbReference type="ARBA" id="ARBA00022842"/>
    </source>
</evidence>
<dbReference type="Pfam" id="PF00689">
    <property type="entry name" value="Cation_ATPase_C"/>
    <property type="match status" value="1"/>
</dbReference>
<keyword evidence="13 17" id="KW-0406">Ion transport</keyword>
<dbReference type="InterPro" id="IPR008250">
    <property type="entry name" value="ATPase_P-typ_transduc_dom_A_sf"/>
</dbReference>
<evidence type="ECO:0000313" key="21">
    <source>
        <dbReference type="Proteomes" id="UP000232875"/>
    </source>
</evidence>
<dbReference type="InterPro" id="IPR059000">
    <property type="entry name" value="ATPase_P-type_domA"/>
</dbReference>
<dbReference type="SUPFAM" id="SSF81653">
    <property type="entry name" value="Calcium ATPase, transduction domain A"/>
    <property type="match status" value="1"/>
</dbReference>
<dbReference type="SFLD" id="SFLDS00003">
    <property type="entry name" value="Haloacid_Dehalogenase"/>
    <property type="match status" value="1"/>
</dbReference>
<feature type="compositionally biased region" description="Polar residues" evidence="18">
    <location>
        <begin position="1511"/>
        <end position="1529"/>
    </location>
</feature>
<dbReference type="Pfam" id="PF00122">
    <property type="entry name" value="E1-E2_ATPase"/>
    <property type="match status" value="1"/>
</dbReference>
<keyword evidence="12 17" id="KW-1133">Transmembrane helix</keyword>
<dbReference type="NCBIfam" id="TIGR01517">
    <property type="entry name" value="ATPase-IIB_Ca"/>
    <property type="match status" value="1"/>
</dbReference>
<dbReference type="Gene3D" id="2.70.150.10">
    <property type="entry name" value="Calcium-transporting ATPase, cytoplasmic transduction domain A"/>
    <property type="match status" value="1"/>
</dbReference>
<evidence type="ECO:0000313" key="20">
    <source>
        <dbReference type="EMBL" id="PKI83263.1"/>
    </source>
</evidence>
<keyword evidence="3" id="KW-0926">Vacuole</keyword>